<dbReference type="SUPFAM" id="SSF51197">
    <property type="entry name" value="Clavaminate synthase-like"/>
    <property type="match status" value="1"/>
</dbReference>
<dbReference type="AlphaFoldDB" id="A0AAW2XXR0"/>
<protein>
    <submittedName>
        <fullName evidence="1">Gibberellin 2-beta-dioxygenase 1</fullName>
    </submittedName>
</protein>
<organism evidence="1">
    <name type="scientific">Sesamum latifolium</name>
    <dbReference type="NCBI Taxonomy" id="2727402"/>
    <lineage>
        <taxon>Eukaryota</taxon>
        <taxon>Viridiplantae</taxon>
        <taxon>Streptophyta</taxon>
        <taxon>Embryophyta</taxon>
        <taxon>Tracheophyta</taxon>
        <taxon>Spermatophyta</taxon>
        <taxon>Magnoliopsida</taxon>
        <taxon>eudicotyledons</taxon>
        <taxon>Gunneridae</taxon>
        <taxon>Pentapetalae</taxon>
        <taxon>asterids</taxon>
        <taxon>lamiids</taxon>
        <taxon>Lamiales</taxon>
        <taxon>Pedaliaceae</taxon>
        <taxon>Sesamum</taxon>
    </lineage>
</organism>
<feature type="non-terminal residue" evidence="1">
    <location>
        <position position="1"/>
    </location>
</feature>
<dbReference type="Gene3D" id="2.60.120.330">
    <property type="entry name" value="B-lactam Antibiotic, Isopenicillin N Synthase, Chain"/>
    <property type="match status" value="1"/>
</dbReference>
<comment type="caution">
    <text evidence="1">The sequence shown here is derived from an EMBL/GenBank/DDBJ whole genome shotgun (WGS) entry which is preliminary data.</text>
</comment>
<dbReference type="InterPro" id="IPR027443">
    <property type="entry name" value="IPNS-like_sf"/>
</dbReference>
<reference evidence="1" key="1">
    <citation type="submission" date="2020-06" db="EMBL/GenBank/DDBJ databases">
        <authorList>
            <person name="Li T."/>
            <person name="Hu X."/>
            <person name="Zhang T."/>
            <person name="Song X."/>
            <person name="Zhang H."/>
            <person name="Dai N."/>
            <person name="Sheng W."/>
            <person name="Hou X."/>
            <person name="Wei L."/>
        </authorList>
    </citation>
    <scope>NUCLEOTIDE SEQUENCE</scope>
    <source>
        <strain evidence="1">KEN1</strain>
        <tissue evidence="1">Leaf</tissue>
    </source>
</reference>
<reference evidence="1" key="2">
    <citation type="journal article" date="2024" name="Plant">
        <title>Genomic evolution and insights into agronomic trait innovations of Sesamum species.</title>
        <authorList>
            <person name="Miao H."/>
            <person name="Wang L."/>
            <person name="Qu L."/>
            <person name="Liu H."/>
            <person name="Sun Y."/>
            <person name="Le M."/>
            <person name="Wang Q."/>
            <person name="Wei S."/>
            <person name="Zheng Y."/>
            <person name="Lin W."/>
            <person name="Duan Y."/>
            <person name="Cao H."/>
            <person name="Xiong S."/>
            <person name="Wang X."/>
            <person name="Wei L."/>
            <person name="Li C."/>
            <person name="Ma Q."/>
            <person name="Ju M."/>
            <person name="Zhao R."/>
            <person name="Li G."/>
            <person name="Mu C."/>
            <person name="Tian Q."/>
            <person name="Mei H."/>
            <person name="Zhang T."/>
            <person name="Gao T."/>
            <person name="Zhang H."/>
        </authorList>
    </citation>
    <scope>NUCLEOTIDE SEQUENCE</scope>
    <source>
        <strain evidence="1">KEN1</strain>
    </source>
</reference>
<proteinExistence type="predicted"/>
<gene>
    <name evidence="1" type="ORF">Slati_1092300</name>
</gene>
<sequence>CAVIGYVEAVKELACEVLDLIGEGLGGVHPPSLFSGLIRDVQSDCVLRLNHYHPVMWMWSRSASVRLGLGSTQTLRC</sequence>
<dbReference type="EMBL" id="JACGWN010000003">
    <property type="protein sequence ID" value="KAL0457531.1"/>
    <property type="molecule type" value="Genomic_DNA"/>
</dbReference>
<accession>A0AAW2XXR0</accession>
<name>A0AAW2XXR0_9LAMI</name>
<evidence type="ECO:0000313" key="1">
    <source>
        <dbReference type="EMBL" id="KAL0457531.1"/>
    </source>
</evidence>